<dbReference type="PROSITE" id="PS51257">
    <property type="entry name" value="PROKAR_LIPOPROTEIN"/>
    <property type="match status" value="1"/>
</dbReference>
<feature type="domain" description="DUF2846" evidence="2">
    <location>
        <begin position="36"/>
        <end position="112"/>
    </location>
</feature>
<keyword evidence="1" id="KW-0732">Signal</keyword>
<evidence type="ECO:0000313" key="4">
    <source>
        <dbReference type="Proteomes" id="UP000664761"/>
    </source>
</evidence>
<reference evidence="3 4" key="1">
    <citation type="submission" date="2021-03" db="EMBL/GenBank/DDBJ databases">
        <title>Sneathiella sp. CAU 1612 isolated from Kang Won-do.</title>
        <authorList>
            <person name="Kim W."/>
        </authorList>
    </citation>
    <scope>NUCLEOTIDE SEQUENCE [LARGE SCALE GENOMIC DNA]</scope>
    <source>
        <strain evidence="3 4">CAU 1612</strain>
    </source>
</reference>
<comment type="caution">
    <text evidence="3">The sequence shown here is derived from an EMBL/GenBank/DDBJ whole genome shotgun (WGS) entry which is preliminary data.</text>
</comment>
<evidence type="ECO:0000256" key="1">
    <source>
        <dbReference type="SAM" id="SignalP"/>
    </source>
</evidence>
<dbReference type="Proteomes" id="UP000664761">
    <property type="component" value="Unassembled WGS sequence"/>
</dbReference>
<dbReference type="EMBL" id="JAFLNC010000005">
    <property type="protein sequence ID" value="MBO0334819.1"/>
    <property type="molecule type" value="Genomic_DNA"/>
</dbReference>
<name>A0ABS3F8H8_9PROT</name>
<evidence type="ECO:0000313" key="3">
    <source>
        <dbReference type="EMBL" id="MBO0334819.1"/>
    </source>
</evidence>
<dbReference type="InterPro" id="IPR022548">
    <property type="entry name" value="DUF2846"/>
</dbReference>
<sequence length="142" mass="15646">MRAILSILAFLFLVSCTTASGPLFTESHSKQAPAPGKALVYVYRVDTFIAATVTADFLDNGKNVGAVNVGGYISYETDPGPHELLTETSRIDKAVYLSMEAGKTYYLRLDYDPGMWTGTFLIRNIPENEALPQLRATRYQGK</sequence>
<dbReference type="RefSeq" id="WP_207047046.1">
    <property type="nucleotide sequence ID" value="NZ_JAFLNC010000005.1"/>
</dbReference>
<proteinExistence type="predicted"/>
<protein>
    <submittedName>
        <fullName evidence="3">DUF2846 domain-containing protein</fullName>
    </submittedName>
</protein>
<accession>A0ABS3F8H8</accession>
<feature type="signal peptide" evidence="1">
    <location>
        <begin position="1"/>
        <end position="20"/>
    </location>
</feature>
<dbReference type="Pfam" id="PF11008">
    <property type="entry name" value="DUF2846"/>
    <property type="match status" value="1"/>
</dbReference>
<gene>
    <name evidence="3" type="ORF">J0X12_14425</name>
</gene>
<organism evidence="3 4">
    <name type="scientific">Sneathiella sedimenti</name>
    <dbReference type="NCBI Taxonomy" id="2816034"/>
    <lineage>
        <taxon>Bacteria</taxon>
        <taxon>Pseudomonadati</taxon>
        <taxon>Pseudomonadota</taxon>
        <taxon>Alphaproteobacteria</taxon>
        <taxon>Sneathiellales</taxon>
        <taxon>Sneathiellaceae</taxon>
        <taxon>Sneathiella</taxon>
    </lineage>
</organism>
<feature type="chain" id="PRO_5046424786" evidence="1">
    <location>
        <begin position="21"/>
        <end position="142"/>
    </location>
</feature>
<evidence type="ECO:0000259" key="2">
    <source>
        <dbReference type="Pfam" id="PF11008"/>
    </source>
</evidence>
<keyword evidence="4" id="KW-1185">Reference proteome</keyword>